<dbReference type="InterPro" id="IPR013228">
    <property type="entry name" value="PE-PPE_C"/>
</dbReference>
<evidence type="ECO:0000256" key="1">
    <source>
        <dbReference type="SAM" id="MobiDB-lite"/>
    </source>
</evidence>
<feature type="region of interest" description="Disordered" evidence="1">
    <location>
        <begin position="389"/>
        <end position="424"/>
    </location>
</feature>
<keyword evidence="5" id="KW-1185">Reference proteome</keyword>
<feature type="signal peptide" evidence="2">
    <location>
        <begin position="1"/>
        <end position="27"/>
    </location>
</feature>
<accession>A0ABP8KG54</accession>
<evidence type="ECO:0000259" key="3">
    <source>
        <dbReference type="Pfam" id="PF08237"/>
    </source>
</evidence>
<dbReference type="InterPro" id="IPR029058">
    <property type="entry name" value="AB_hydrolase_fold"/>
</dbReference>
<proteinExistence type="predicted"/>
<evidence type="ECO:0000313" key="5">
    <source>
        <dbReference type="Proteomes" id="UP001500635"/>
    </source>
</evidence>
<organism evidence="4 5">
    <name type="scientific">Tsukamurella soli</name>
    <dbReference type="NCBI Taxonomy" id="644556"/>
    <lineage>
        <taxon>Bacteria</taxon>
        <taxon>Bacillati</taxon>
        <taxon>Actinomycetota</taxon>
        <taxon>Actinomycetes</taxon>
        <taxon>Mycobacteriales</taxon>
        <taxon>Tsukamurellaceae</taxon>
        <taxon>Tsukamurella</taxon>
    </lineage>
</organism>
<dbReference type="SUPFAM" id="SSF53474">
    <property type="entry name" value="alpha/beta-Hydrolases"/>
    <property type="match status" value="1"/>
</dbReference>
<sequence>MRTARPALLMFMSLLGVVALSVGSAVAGAVAGATTVLVVPGTGTPDPDTSPNYEANAIAYYVAPSGGCATACTAIGVPYVAQFWPFPFAGWGGLSGAKWNDSVASGLASVTGQYSAITAADPGGSVVVFGYSQGATVVSQFKSALAADGGVPAGTSFVLIANPNRPNGGLFERLAVLGTVPILDATFGEPTPTDTSDTVDTTDIAFQYDGVSDFPTYPINLLADANALAGFWYIHGTYLAPKGTDAADATPYGYTPEQVEDAVAAAQSGCNASTNCQISGDTEYITLPAKTLPLLQPLIDLGTSTGTTDLMTPAVDLISPALQVLIETGYDRTDYGVATPAQLVPVIDPITLGTNLAAATAQGVQAAANDISTEIRGSTTSTPAAVVAATSTATDSPAVPLTGSRDVSAESSPGAGASAADVSTSGVATASVSTAGGSDGQHARAGATAAGGTLGKAVHGAVDGVGGAIAGVAGTLRTGGSSGSGASAGSSVSSSHTSSSSQHTSTSATSGGTVR</sequence>
<name>A0ABP8KG54_9ACTN</name>
<dbReference type="Gene3D" id="3.40.50.1820">
    <property type="entry name" value="alpha/beta hydrolase"/>
    <property type="match status" value="1"/>
</dbReference>
<dbReference type="RefSeq" id="WP_345001456.1">
    <property type="nucleotide sequence ID" value="NZ_BAABFR010000157.1"/>
</dbReference>
<dbReference type="EMBL" id="BAABFR010000157">
    <property type="protein sequence ID" value="GAA4406474.1"/>
    <property type="molecule type" value="Genomic_DNA"/>
</dbReference>
<comment type="caution">
    <text evidence="4">The sequence shown here is derived from an EMBL/GenBank/DDBJ whole genome shotgun (WGS) entry which is preliminary data.</text>
</comment>
<feature type="region of interest" description="Disordered" evidence="1">
    <location>
        <begin position="477"/>
        <end position="515"/>
    </location>
</feature>
<keyword evidence="2" id="KW-0732">Signal</keyword>
<feature type="chain" id="PRO_5046144088" description="PE-PPE domain-containing protein" evidence="2">
    <location>
        <begin position="28"/>
        <end position="515"/>
    </location>
</feature>
<gene>
    <name evidence="4" type="ORF">GCM10023147_50090</name>
</gene>
<evidence type="ECO:0000256" key="2">
    <source>
        <dbReference type="SAM" id="SignalP"/>
    </source>
</evidence>
<feature type="compositionally biased region" description="Low complexity" evidence="1">
    <location>
        <begin position="389"/>
        <end position="400"/>
    </location>
</feature>
<evidence type="ECO:0000313" key="4">
    <source>
        <dbReference type="EMBL" id="GAA4406474.1"/>
    </source>
</evidence>
<reference evidence="5" key="1">
    <citation type="journal article" date="2019" name="Int. J. Syst. Evol. Microbiol.">
        <title>The Global Catalogue of Microorganisms (GCM) 10K type strain sequencing project: providing services to taxonomists for standard genome sequencing and annotation.</title>
        <authorList>
            <consortium name="The Broad Institute Genomics Platform"/>
            <consortium name="The Broad Institute Genome Sequencing Center for Infectious Disease"/>
            <person name="Wu L."/>
            <person name="Ma J."/>
        </authorList>
    </citation>
    <scope>NUCLEOTIDE SEQUENCE [LARGE SCALE GENOMIC DNA]</scope>
    <source>
        <strain evidence="5">JCM 17688</strain>
    </source>
</reference>
<feature type="compositionally biased region" description="Low complexity" evidence="1">
    <location>
        <begin position="409"/>
        <end position="424"/>
    </location>
</feature>
<protein>
    <recommendedName>
        <fullName evidence="3">PE-PPE domain-containing protein</fullName>
    </recommendedName>
</protein>
<feature type="compositionally biased region" description="Low complexity" evidence="1">
    <location>
        <begin position="484"/>
        <end position="515"/>
    </location>
</feature>
<dbReference type="Pfam" id="PF08237">
    <property type="entry name" value="PE-PPE"/>
    <property type="match status" value="1"/>
</dbReference>
<dbReference type="Proteomes" id="UP001500635">
    <property type="component" value="Unassembled WGS sequence"/>
</dbReference>
<feature type="domain" description="PE-PPE" evidence="3">
    <location>
        <begin position="78"/>
        <end position="331"/>
    </location>
</feature>